<dbReference type="AlphaFoldDB" id="A0A0E0DX70"/>
<reference evidence="1" key="2">
    <citation type="submission" date="2018-05" db="EMBL/GenBank/DDBJ databases">
        <title>OmerRS3 (Oryza meridionalis Reference Sequence Version 3).</title>
        <authorList>
            <person name="Zhang J."/>
            <person name="Kudrna D."/>
            <person name="Lee S."/>
            <person name="Talag J."/>
            <person name="Welchert J."/>
            <person name="Wing R.A."/>
        </authorList>
    </citation>
    <scope>NUCLEOTIDE SEQUENCE [LARGE SCALE GENOMIC DNA]</scope>
    <source>
        <strain evidence="1">cv. OR44</strain>
    </source>
</reference>
<reference evidence="1" key="1">
    <citation type="submission" date="2015-04" db="UniProtKB">
        <authorList>
            <consortium name="EnsemblPlants"/>
        </authorList>
    </citation>
    <scope>IDENTIFICATION</scope>
</reference>
<sequence>MKIPVREITLLNRYYNMP</sequence>
<keyword evidence="2" id="KW-1185">Reference proteome</keyword>
<dbReference type="Proteomes" id="UP000008021">
    <property type="component" value="Chromosome 6"/>
</dbReference>
<accession>A0A0E0DX70</accession>
<proteinExistence type="predicted"/>
<dbReference type="Gramene" id="OMERI06G04300.1">
    <property type="protein sequence ID" value="OMERI06G04300.1"/>
    <property type="gene ID" value="OMERI06G04300"/>
</dbReference>
<protein>
    <submittedName>
        <fullName evidence="1">Uncharacterized protein</fullName>
    </submittedName>
</protein>
<name>A0A0E0DX70_9ORYZ</name>
<evidence type="ECO:0000313" key="2">
    <source>
        <dbReference type="Proteomes" id="UP000008021"/>
    </source>
</evidence>
<dbReference type="EnsemblPlants" id="OMERI06G04300.1">
    <property type="protein sequence ID" value="OMERI06G04300.1"/>
    <property type="gene ID" value="OMERI06G04300"/>
</dbReference>
<organism evidence="1">
    <name type="scientific">Oryza meridionalis</name>
    <dbReference type="NCBI Taxonomy" id="40149"/>
    <lineage>
        <taxon>Eukaryota</taxon>
        <taxon>Viridiplantae</taxon>
        <taxon>Streptophyta</taxon>
        <taxon>Embryophyta</taxon>
        <taxon>Tracheophyta</taxon>
        <taxon>Spermatophyta</taxon>
        <taxon>Magnoliopsida</taxon>
        <taxon>Liliopsida</taxon>
        <taxon>Poales</taxon>
        <taxon>Poaceae</taxon>
        <taxon>BOP clade</taxon>
        <taxon>Oryzoideae</taxon>
        <taxon>Oryzeae</taxon>
        <taxon>Oryzinae</taxon>
        <taxon>Oryza</taxon>
    </lineage>
</organism>
<evidence type="ECO:0000313" key="1">
    <source>
        <dbReference type="EnsemblPlants" id="OMERI06G04300.1"/>
    </source>
</evidence>
<dbReference type="HOGENOM" id="CLU_3431140_0_0_1"/>